<dbReference type="GO" id="GO:0020037">
    <property type="term" value="F:heme binding"/>
    <property type="evidence" value="ECO:0007669"/>
    <property type="project" value="InterPro"/>
</dbReference>
<feature type="domain" description="Plant heme peroxidase family profile" evidence="7">
    <location>
        <begin position="327"/>
        <end position="535"/>
    </location>
</feature>
<evidence type="ECO:0000256" key="5">
    <source>
        <dbReference type="ARBA" id="ARBA00023004"/>
    </source>
</evidence>
<dbReference type="SUPFAM" id="SSF48113">
    <property type="entry name" value="Heme-dependent peroxidases"/>
    <property type="match status" value="1"/>
</dbReference>
<dbReference type="SUPFAM" id="SSF54292">
    <property type="entry name" value="2Fe-2S ferredoxin-like"/>
    <property type="match status" value="1"/>
</dbReference>
<dbReference type="InterPro" id="IPR019793">
    <property type="entry name" value="Peroxidases_heam-ligand_BS"/>
</dbReference>
<dbReference type="GO" id="GO:0004601">
    <property type="term" value="F:peroxidase activity"/>
    <property type="evidence" value="ECO:0007669"/>
    <property type="project" value="UniProtKB-KW"/>
</dbReference>
<feature type="domain" description="2Fe-2S ferredoxin-type" evidence="8">
    <location>
        <begin position="1"/>
        <end position="98"/>
    </location>
</feature>
<dbReference type="InterPro" id="IPR019794">
    <property type="entry name" value="Peroxidases_AS"/>
</dbReference>
<dbReference type="InterPro" id="IPR044831">
    <property type="entry name" value="Ccp1-like"/>
</dbReference>
<evidence type="ECO:0000256" key="3">
    <source>
        <dbReference type="ARBA" id="ARBA00022723"/>
    </source>
</evidence>
<dbReference type="OrthoDB" id="9810588at2"/>
<proteinExistence type="predicted"/>
<keyword evidence="1" id="KW-0575">Peroxidase</keyword>
<dbReference type="EMBL" id="RQER01000007">
    <property type="protein sequence ID" value="TGK00011.1"/>
    <property type="molecule type" value="Genomic_DNA"/>
</dbReference>
<dbReference type="Gene3D" id="3.30.70.1230">
    <property type="entry name" value="Nucleotide cyclase"/>
    <property type="match status" value="1"/>
</dbReference>
<evidence type="ECO:0000313" key="12">
    <source>
        <dbReference type="Proteomes" id="UP000297946"/>
    </source>
</evidence>
<dbReference type="Gene3D" id="1.10.520.10">
    <property type="match status" value="1"/>
</dbReference>
<keyword evidence="4" id="KW-0560">Oxidoreductase</keyword>
<dbReference type="Pfam" id="PF00211">
    <property type="entry name" value="Guanylate_cyc"/>
    <property type="match status" value="1"/>
</dbReference>
<dbReference type="GO" id="GO:0034599">
    <property type="term" value="P:cellular response to oxidative stress"/>
    <property type="evidence" value="ECO:0007669"/>
    <property type="project" value="InterPro"/>
</dbReference>
<dbReference type="Gene3D" id="3.10.20.30">
    <property type="match status" value="1"/>
</dbReference>
<dbReference type="GO" id="GO:0051536">
    <property type="term" value="F:iron-sulfur cluster binding"/>
    <property type="evidence" value="ECO:0007669"/>
    <property type="project" value="InterPro"/>
</dbReference>
<keyword evidence="11" id="KW-1185">Reference proteome</keyword>
<dbReference type="RefSeq" id="WP_135643412.1">
    <property type="nucleotide sequence ID" value="NZ_RQER01000007.1"/>
</dbReference>
<dbReference type="GO" id="GO:0004016">
    <property type="term" value="F:adenylate cyclase activity"/>
    <property type="evidence" value="ECO:0007669"/>
    <property type="project" value="UniProtKB-ARBA"/>
</dbReference>
<dbReference type="PRINTS" id="PR00458">
    <property type="entry name" value="PEROXIDASE"/>
</dbReference>
<dbReference type="InterPro" id="IPR012675">
    <property type="entry name" value="Beta-grasp_dom_sf"/>
</dbReference>
<dbReference type="InterPro" id="IPR001041">
    <property type="entry name" value="2Fe-2S_ferredoxin-type"/>
</dbReference>
<dbReference type="PROSITE" id="PS51085">
    <property type="entry name" value="2FE2S_FER_2"/>
    <property type="match status" value="1"/>
</dbReference>
<dbReference type="InterPro" id="IPR002016">
    <property type="entry name" value="Haem_peroxidase"/>
</dbReference>
<evidence type="ECO:0000259" key="6">
    <source>
        <dbReference type="PROSITE" id="PS50125"/>
    </source>
</evidence>
<dbReference type="PROSITE" id="PS00435">
    <property type="entry name" value="PEROXIDASE_1"/>
    <property type="match status" value="1"/>
</dbReference>
<dbReference type="PRINTS" id="PR00459">
    <property type="entry name" value="ASPEROXIDASE"/>
</dbReference>
<evidence type="ECO:0000256" key="1">
    <source>
        <dbReference type="ARBA" id="ARBA00022559"/>
    </source>
</evidence>
<evidence type="ECO:0000256" key="2">
    <source>
        <dbReference type="ARBA" id="ARBA00022617"/>
    </source>
</evidence>
<dbReference type="Proteomes" id="UP000297273">
    <property type="component" value="Unassembled WGS sequence"/>
</dbReference>
<evidence type="ECO:0000256" key="4">
    <source>
        <dbReference type="ARBA" id="ARBA00023002"/>
    </source>
</evidence>
<evidence type="ECO:0000313" key="9">
    <source>
        <dbReference type="EMBL" id="TGK00011.1"/>
    </source>
</evidence>
<evidence type="ECO:0000259" key="7">
    <source>
        <dbReference type="PROSITE" id="PS50873"/>
    </source>
</evidence>
<dbReference type="GO" id="GO:0035556">
    <property type="term" value="P:intracellular signal transduction"/>
    <property type="evidence" value="ECO:0007669"/>
    <property type="project" value="InterPro"/>
</dbReference>
<sequence>MIRIIFENDKEIEIEGSETSKSLLQISLDAGIPHTHACGGNARCSTCRVLVQEGQEHLLPRNEKEIALSHRKGFPENVRLACQTKLNGDITVRRLVIDEEDQTLAATFSDEVSGTEKPVAILFSDIRNFTGFSESHLPYDVIHILNRYFYRMGEKVLKFGGSIDKYIGDGLMAIFGLEESDPLRINLAAIRAALEMNKELESLNAYLKNHLGAQFEIGIGINYGTVILGKLGHPLSMSFTAIGDSVNSASRIESTTKKAKARLLISQSVYETVQDRVIKGRSFQTKLKGKMGDHRLHEILDTKNNCEGSSWEEIRYRLWDKIDVKDAGSWIRLVFHAAAIFSSDGSWLGLEGSFRFPSILGEDDNRGVRKHAETLMSLLQKAKEEGRENLPSFSDLIALSGAIAVEKAGGPRIRIQPGREDAPYPQGRMEMPVDSPDVTLAEEYFGRMGFSTQEMVVLLGTHTLGWHQHGSFTDTPNVFNNDYFKDLLIDGGNKMLACDRSLLGSEETKRFVLQYALDEKLFFKDYSAAYCKVVG</sequence>
<comment type="caution">
    <text evidence="9">The sequence shown here is derived from an EMBL/GenBank/DDBJ whole genome shotgun (WGS) entry which is preliminary data.</text>
</comment>
<dbReference type="Proteomes" id="UP000297946">
    <property type="component" value="Unassembled WGS sequence"/>
</dbReference>
<dbReference type="Pfam" id="PF00111">
    <property type="entry name" value="Fer2"/>
    <property type="match status" value="1"/>
</dbReference>
<keyword evidence="2" id="KW-0349">Heme</keyword>
<accession>A0A5F1ZXX9</accession>
<dbReference type="GO" id="GO:0009190">
    <property type="term" value="P:cyclic nucleotide biosynthetic process"/>
    <property type="evidence" value="ECO:0007669"/>
    <property type="project" value="InterPro"/>
</dbReference>
<dbReference type="PROSITE" id="PS50125">
    <property type="entry name" value="GUANYLATE_CYCLASE_2"/>
    <property type="match status" value="1"/>
</dbReference>
<dbReference type="GO" id="GO:0000302">
    <property type="term" value="P:response to reactive oxygen species"/>
    <property type="evidence" value="ECO:0007669"/>
    <property type="project" value="TreeGrafter"/>
</dbReference>
<dbReference type="PANTHER" id="PTHR31356:SF8">
    <property type="entry name" value="L-ASCORBATE PEROXIDASE 6-RELATED"/>
    <property type="match status" value="1"/>
</dbReference>
<keyword evidence="5" id="KW-0408">Iron</keyword>
<evidence type="ECO:0000313" key="11">
    <source>
        <dbReference type="Proteomes" id="UP000297273"/>
    </source>
</evidence>
<dbReference type="SUPFAM" id="SSF55073">
    <property type="entry name" value="Nucleotide cyclase"/>
    <property type="match status" value="1"/>
</dbReference>
<dbReference type="PANTHER" id="PTHR31356">
    <property type="entry name" value="THYLAKOID LUMENAL 29 KDA PROTEIN, CHLOROPLASTIC-RELATED"/>
    <property type="match status" value="1"/>
</dbReference>
<dbReference type="CDD" id="cd07302">
    <property type="entry name" value="CHD"/>
    <property type="match status" value="1"/>
</dbReference>
<dbReference type="InterPro" id="IPR001054">
    <property type="entry name" value="A/G_cyclase"/>
</dbReference>
<dbReference type="Pfam" id="PF00141">
    <property type="entry name" value="peroxidase"/>
    <property type="match status" value="1"/>
</dbReference>
<evidence type="ECO:0000259" key="8">
    <source>
        <dbReference type="PROSITE" id="PS51085"/>
    </source>
</evidence>
<dbReference type="SMART" id="SM00044">
    <property type="entry name" value="CYCc"/>
    <property type="match status" value="1"/>
</dbReference>
<dbReference type="GO" id="GO:0046872">
    <property type="term" value="F:metal ion binding"/>
    <property type="evidence" value="ECO:0007669"/>
    <property type="project" value="UniProtKB-KW"/>
</dbReference>
<dbReference type="AlphaFoldDB" id="A0A5F1ZXX9"/>
<dbReference type="InterPro" id="IPR029787">
    <property type="entry name" value="Nucleotide_cyclase"/>
</dbReference>
<reference evidence="10" key="1">
    <citation type="submission" date="2018-10" db="EMBL/GenBank/DDBJ databases">
        <authorList>
            <person name="Vincent A.T."/>
            <person name="Schiettekatte O."/>
            <person name="Bourhy P."/>
            <person name="Veyrier F.J."/>
            <person name="Picardeau M."/>
        </authorList>
    </citation>
    <scope>NUCLEOTIDE SEQUENCE</scope>
    <source>
        <strain evidence="10">201702690</strain>
    </source>
</reference>
<feature type="domain" description="Guanylate cyclase" evidence="6">
    <location>
        <begin position="120"/>
        <end position="253"/>
    </location>
</feature>
<dbReference type="InterPro" id="IPR036010">
    <property type="entry name" value="2Fe-2S_ferredoxin-like_sf"/>
</dbReference>
<dbReference type="Gene3D" id="1.10.420.10">
    <property type="entry name" value="Peroxidase, domain 2"/>
    <property type="match status" value="1"/>
</dbReference>
<dbReference type="CDD" id="cd00314">
    <property type="entry name" value="plant_peroxidase_like"/>
    <property type="match status" value="1"/>
</dbReference>
<dbReference type="InterPro" id="IPR002207">
    <property type="entry name" value="Peroxidase_I"/>
</dbReference>
<dbReference type="EMBL" id="RQGC01000002">
    <property type="protein sequence ID" value="TGL42646.1"/>
    <property type="molecule type" value="Genomic_DNA"/>
</dbReference>
<organism evidence="9 12">
    <name type="scientific">Leptospira langatensis</name>
    <dbReference type="NCBI Taxonomy" id="2484983"/>
    <lineage>
        <taxon>Bacteria</taxon>
        <taxon>Pseudomonadati</taxon>
        <taxon>Spirochaetota</taxon>
        <taxon>Spirochaetia</taxon>
        <taxon>Leptospirales</taxon>
        <taxon>Leptospiraceae</taxon>
        <taxon>Leptospira</taxon>
    </lineage>
</organism>
<keyword evidence="3" id="KW-0479">Metal-binding</keyword>
<dbReference type="InterPro" id="IPR010255">
    <property type="entry name" value="Haem_peroxidase_sf"/>
</dbReference>
<dbReference type="PROSITE" id="PS50873">
    <property type="entry name" value="PEROXIDASE_4"/>
    <property type="match status" value="1"/>
</dbReference>
<reference evidence="11 12" key="2">
    <citation type="journal article" date="2019" name="PLoS Negl. Trop. Dis.">
        <title>Revisiting the worldwide diversity of Leptospira species in the environment.</title>
        <authorList>
            <person name="Vincent A.T."/>
            <person name="Schiettekatte O."/>
            <person name="Bourhy P."/>
            <person name="Veyrier F.J."/>
            <person name="Picardeau M."/>
        </authorList>
    </citation>
    <scope>NUCLEOTIDE SEQUENCE [LARGE SCALE GENOMIC DNA]</scope>
    <source>
        <strain evidence="11">201702690</strain>
        <strain evidence="9 12">SSW18</strain>
    </source>
</reference>
<name>A0A5F1ZXX9_9LEPT</name>
<dbReference type="PROSITE" id="PS00436">
    <property type="entry name" value="PEROXIDASE_2"/>
    <property type="match status" value="1"/>
</dbReference>
<dbReference type="CDD" id="cd00207">
    <property type="entry name" value="fer2"/>
    <property type="match status" value="1"/>
</dbReference>
<protein>
    <submittedName>
        <fullName evidence="9">Guanylate cyclase</fullName>
    </submittedName>
</protein>
<evidence type="ECO:0000313" key="10">
    <source>
        <dbReference type="EMBL" id="TGL42646.1"/>
    </source>
</evidence>
<gene>
    <name evidence="9" type="ORF">EHO57_11980</name>
    <name evidence="10" type="ORF">EHQ53_04115</name>
</gene>
<dbReference type="GO" id="GO:0042744">
    <property type="term" value="P:hydrogen peroxide catabolic process"/>
    <property type="evidence" value="ECO:0007669"/>
    <property type="project" value="TreeGrafter"/>
</dbReference>